<feature type="binding site" evidence="1">
    <location>
        <position position="190"/>
    </location>
    <ligand>
        <name>Zn(2+)</name>
        <dbReference type="ChEBI" id="CHEBI:29105"/>
    </ligand>
</feature>
<dbReference type="GO" id="GO:0005975">
    <property type="term" value="P:carbohydrate metabolic process"/>
    <property type="evidence" value="ECO:0007669"/>
    <property type="project" value="InterPro"/>
</dbReference>
<proteinExistence type="predicted"/>
<evidence type="ECO:0000256" key="1">
    <source>
        <dbReference type="PIRSR" id="PIRSR607822-1"/>
    </source>
</evidence>
<dbReference type="GO" id="GO:0046872">
    <property type="term" value="F:metal ion binding"/>
    <property type="evidence" value="ECO:0007669"/>
    <property type="project" value="UniProtKB-KW"/>
</dbReference>
<dbReference type="GO" id="GO:0031179">
    <property type="term" value="P:peptide modification"/>
    <property type="evidence" value="ECO:0007669"/>
    <property type="project" value="InterPro"/>
</dbReference>
<dbReference type="SUPFAM" id="SSF158745">
    <property type="entry name" value="LanC-like"/>
    <property type="match status" value="1"/>
</dbReference>
<evidence type="ECO:0000313" key="3">
    <source>
        <dbReference type="Proteomes" id="UP000653305"/>
    </source>
</evidence>
<evidence type="ECO:0000313" key="2">
    <source>
        <dbReference type="EMBL" id="GFP98593.1"/>
    </source>
</evidence>
<dbReference type="OrthoDB" id="10257263at2759"/>
<dbReference type="PANTHER" id="PTHR12736">
    <property type="entry name" value="LANC-LIKE PROTEIN"/>
    <property type="match status" value="1"/>
</dbReference>
<dbReference type="EMBL" id="BMAC01000536">
    <property type="protein sequence ID" value="GFP98593.1"/>
    <property type="molecule type" value="Genomic_DNA"/>
</dbReference>
<reference evidence="2" key="1">
    <citation type="submission" date="2020-07" db="EMBL/GenBank/DDBJ databases">
        <title>Ethylene signaling mediates host invasion by parasitic plants.</title>
        <authorList>
            <person name="Yoshida S."/>
        </authorList>
    </citation>
    <scope>NUCLEOTIDE SEQUENCE</scope>
    <source>
        <strain evidence="2">Okayama</strain>
    </source>
</reference>
<keyword evidence="1" id="KW-0479">Metal-binding</keyword>
<dbReference type="AlphaFoldDB" id="A0A830CRU2"/>
<keyword evidence="1" id="KW-0862">Zinc</keyword>
<dbReference type="GO" id="GO:0005886">
    <property type="term" value="C:plasma membrane"/>
    <property type="evidence" value="ECO:0007669"/>
    <property type="project" value="TreeGrafter"/>
</dbReference>
<keyword evidence="3" id="KW-1185">Reference proteome</keyword>
<dbReference type="Gene3D" id="1.50.10.10">
    <property type="match status" value="1"/>
</dbReference>
<sequence>MVYSSKARIHIERSNTQAKMDSEESINVEMSKNAQSRAIRPSSFILSFVEDFARRLNLDWPERIQQLLFLGQEGRPIRLTTNGNGSLRRLMNFWFNESSTQRAVVDAILKSDQQLATKRCPLMFEWHGKKYWGAAHGLAGIVNMLMDMELKPDEAEHVKGTLRYMIKSRFPSGNYPSSEGSETDRLEHRCHGGTWRCTYTCEGCQDHDRPLSKFGQADAMKLSQKLEQLENTRDVEIMQEKVRAFLEAEVHFVSSFYSIAAMDGQTAEHLQQAICKYSSDQILTIMIEVSYKRCVGIQKPKKISRTVIGYVIGYLHRADPRFRGQDKRFKI</sequence>
<organism evidence="2 3">
    <name type="scientific">Phtheirospermum japonicum</name>
    <dbReference type="NCBI Taxonomy" id="374723"/>
    <lineage>
        <taxon>Eukaryota</taxon>
        <taxon>Viridiplantae</taxon>
        <taxon>Streptophyta</taxon>
        <taxon>Embryophyta</taxon>
        <taxon>Tracheophyta</taxon>
        <taxon>Spermatophyta</taxon>
        <taxon>Magnoliopsida</taxon>
        <taxon>eudicotyledons</taxon>
        <taxon>Gunneridae</taxon>
        <taxon>Pentapetalae</taxon>
        <taxon>asterids</taxon>
        <taxon>lamiids</taxon>
        <taxon>Lamiales</taxon>
        <taxon>Orobanchaceae</taxon>
        <taxon>Orobanchaceae incertae sedis</taxon>
        <taxon>Phtheirospermum</taxon>
    </lineage>
</organism>
<dbReference type="InterPro" id="IPR012341">
    <property type="entry name" value="6hp_glycosidase-like_sf"/>
</dbReference>
<dbReference type="Proteomes" id="UP000653305">
    <property type="component" value="Unassembled WGS sequence"/>
</dbReference>
<accession>A0A830CRU2</accession>
<protein>
    <submittedName>
        <fullName evidence="2">Lanc-like protein gcr2</fullName>
    </submittedName>
</protein>
<dbReference type="Pfam" id="PF05147">
    <property type="entry name" value="LANC_like"/>
    <property type="match status" value="1"/>
</dbReference>
<comment type="caution">
    <text evidence="2">The sequence shown here is derived from an EMBL/GenBank/DDBJ whole genome shotgun (WGS) entry which is preliminary data.</text>
</comment>
<gene>
    <name evidence="2" type="ORF">PHJA_002003200</name>
</gene>
<dbReference type="InterPro" id="IPR007822">
    <property type="entry name" value="LANC-like"/>
</dbReference>
<name>A0A830CRU2_9LAMI</name>
<dbReference type="PANTHER" id="PTHR12736:SF7">
    <property type="entry name" value="LANC-LIKE PROTEIN 3"/>
    <property type="match status" value="1"/>
</dbReference>